<dbReference type="PATRIC" id="fig|989403.3.peg.622"/>
<feature type="transmembrane region" description="Helical" evidence="1">
    <location>
        <begin position="960"/>
        <end position="981"/>
    </location>
</feature>
<feature type="transmembrane region" description="Helical" evidence="1">
    <location>
        <begin position="460"/>
        <end position="486"/>
    </location>
</feature>
<reference evidence="2 3" key="1">
    <citation type="journal article" date="2016" name="Front. Microbiol.">
        <title>Comparative Genomic Analysis Reveals a Diverse Repertoire of Genes Involved in Prokaryote-Eukaryote Interactions within the Pseudovibrio Genus.</title>
        <authorList>
            <person name="Romano S."/>
            <person name="Fernandez-Guerra A."/>
            <person name="Reen F.J."/>
            <person name="Glockner F.O."/>
            <person name="Crowley S.P."/>
            <person name="O'Sullivan O."/>
            <person name="Cotter P.D."/>
            <person name="Adams C."/>
            <person name="Dobson A.D."/>
            <person name="O'Gara F."/>
        </authorList>
    </citation>
    <scope>NUCLEOTIDE SEQUENCE [LARGE SCALE GENOMIC DNA]</scope>
    <source>
        <strain evidence="2 3">Ad2</strain>
    </source>
</reference>
<name>A0A161VB29_9HYPH</name>
<feature type="transmembrane region" description="Helical" evidence="1">
    <location>
        <begin position="336"/>
        <end position="354"/>
    </location>
</feature>
<evidence type="ECO:0000313" key="2">
    <source>
        <dbReference type="EMBL" id="KZL21294.1"/>
    </source>
</evidence>
<evidence type="ECO:0000313" key="3">
    <source>
        <dbReference type="Proteomes" id="UP000076577"/>
    </source>
</evidence>
<feature type="transmembrane region" description="Helical" evidence="1">
    <location>
        <begin position="911"/>
        <end position="932"/>
    </location>
</feature>
<dbReference type="AlphaFoldDB" id="A0A161VB29"/>
<dbReference type="PRINTS" id="PR00702">
    <property type="entry name" value="ACRIFLAVINRP"/>
</dbReference>
<dbReference type="Gene3D" id="3.30.70.1320">
    <property type="entry name" value="Multidrug efflux transporter AcrB pore domain like"/>
    <property type="match status" value="1"/>
</dbReference>
<accession>A0A161VB29</accession>
<dbReference type="Pfam" id="PF00873">
    <property type="entry name" value="ACR_tran"/>
    <property type="match status" value="1"/>
</dbReference>
<feature type="transmembrane region" description="Helical" evidence="1">
    <location>
        <begin position="885"/>
        <end position="905"/>
    </location>
</feature>
<dbReference type="EMBL" id="LMCB01000004">
    <property type="protein sequence ID" value="KZL21294.1"/>
    <property type="molecule type" value="Genomic_DNA"/>
</dbReference>
<evidence type="ECO:0000256" key="1">
    <source>
        <dbReference type="SAM" id="Phobius"/>
    </source>
</evidence>
<dbReference type="GO" id="GO:0042910">
    <property type="term" value="F:xenobiotic transmembrane transporter activity"/>
    <property type="evidence" value="ECO:0007669"/>
    <property type="project" value="TreeGrafter"/>
</dbReference>
<dbReference type="STRING" id="989403.SAMN05421798_105208"/>
<feature type="transmembrane region" description="Helical" evidence="1">
    <location>
        <begin position="12"/>
        <end position="33"/>
    </location>
</feature>
<keyword evidence="3" id="KW-1185">Reference proteome</keyword>
<keyword evidence="1" id="KW-0812">Transmembrane</keyword>
<sequence length="1045" mass="114529">MDIARYSIEKPVNVWMVVLIALLGGIWALGGIGRLEDPAFTIKEAQVITSYPGASAAEVEEEVTERLESAIQQMPQLKQVRSTSEPGLSRIQVEMKDIYDGTELPQVWDELRRKVNDEVPNLPNGVRTPIVYDSFGDVFGMYYALSADGYSNRDIRKTVKELRRELLTVDNVAKVSILGLPEDEIIIAMDQDRLAQLGITIADVQSVLNAENAIQANGTTVSGDLRIRISTVSAFDSYRSIQDLMIGNPGSTAMVRLSDVATLSVQEPENPKVLVRHNGQRAVTLGVAAIEDTNVVAVGQDVEAHLSTLSAKLPIGMEIMPVYEQHKVVDQAVGSFVWNLVISVSIVIIVLGIFMGWRAAVVVGSVLLLTVLSTILLMKLGGIELERISLGALVIAMGMLVDNAIVVAEGMMINMQRGMRPIKAASTVVEQTKWPLLGATVIGIMAFSGIGLSSDSTGEFMFSLFAVVGISLLMSWLFAILVTPLFGKYFFKMATISGEAHDPYRGMLYTLFRKILVLTLKLRWLSLAILIGVTVVCFWSFQFVGNSFFPNSSTPLFYVNYWLPHGTDIHATARDMEKLENEILSLPGVVATNTFIGQGATRFMLTYAAQDGSSNYGQVIVRTENTDVIDDLALKIRAFGVSELPQGQVYTERLVFGPPSGADVQARISGPNADVLREISEEMSQIFKDPQYRLSDVRTDWRERELVMQPKFDEQRARIAGITRQDLSTAVQFTSDGIRAGSYRDLDEDIPIYVKRKRSEGESASEALINTLVWSSQQRKYVPIDQVTSGIATVTEDTLIRRRDRVKTISVLGSSAPDELASVAHARIRGAIEGVSLPDGYFMEWGGEYENSQDANASLGKKVPVTFLVMIIISILLFSKVREPLIIWLIVPMSINGVVIGLIGTGMPLDFMAILGVLSLSGMLIKNAIVLLEEIDLQLEEGGDRFEAVVNASVSRLRPVSMAAITTILGMAPLIVDPMFASMSVTIMGGLAFATVLTLIAVPLLFIIFYRIKSGEKPDSAMPFKSLEELEEKAASNNKDKLEAV</sequence>
<dbReference type="SUPFAM" id="SSF82714">
    <property type="entry name" value="Multidrug efflux transporter AcrB TolC docking domain, DN and DC subdomains"/>
    <property type="match status" value="1"/>
</dbReference>
<dbReference type="Gene3D" id="3.30.2090.10">
    <property type="entry name" value="Multidrug efflux transporter AcrB TolC docking domain, DN and DC subdomains"/>
    <property type="match status" value="2"/>
</dbReference>
<dbReference type="Gene3D" id="1.20.1640.10">
    <property type="entry name" value="Multidrug efflux transporter AcrB transmembrane domain"/>
    <property type="match status" value="2"/>
</dbReference>
<dbReference type="GO" id="GO:0005886">
    <property type="term" value="C:plasma membrane"/>
    <property type="evidence" value="ECO:0007669"/>
    <property type="project" value="TreeGrafter"/>
</dbReference>
<comment type="caution">
    <text evidence="2">The sequence shown here is derived from an EMBL/GenBank/DDBJ whole genome shotgun (WGS) entry which is preliminary data.</text>
</comment>
<dbReference type="RefSeq" id="WP_068001917.1">
    <property type="nucleotide sequence ID" value="NZ_FOFM01000005.1"/>
</dbReference>
<dbReference type="Gene3D" id="3.30.70.1430">
    <property type="entry name" value="Multidrug efflux transporter AcrB pore domain"/>
    <property type="match status" value="2"/>
</dbReference>
<dbReference type="InterPro" id="IPR001036">
    <property type="entry name" value="Acrflvin-R"/>
</dbReference>
<feature type="transmembrane region" description="Helical" evidence="1">
    <location>
        <begin position="987"/>
        <end position="1010"/>
    </location>
</feature>
<proteinExistence type="predicted"/>
<dbReference type="PANTHER" id="PTHR32063">
    <property type="match status" value="1"/>
</dbReference>
<feature type="transmembrane region" description="Helical" evidence="1">
    <location>
        <begin position="359"/>
        <end position="378"/>
    </location>
</feature>
<dbReference type="SUPFAM" id="SSF82693">
    <property type="entry name" value="Multidrug efflux transporter AcrB pore domain, PN1, PN2, PC1 and PC2 subdomains"/>
    <property type="match status" value="2"/>
</dbReference>
<organism evidence="2 3">
    <name type="scientific">Pseudovibrio axinellae</name>
    <dbReference type="NCBI Taxonomy" id="989403"/>
    <lineage>
        <taxon>Bacteria</taxon>
        <taxon>Pseudomonadati</taxon>
        <taxon>Pseudomonadota</taxon>
        <taxon>Alphaproteobacteria</taxon>
        <taxon>Hyphomicrobiales</taxon>
        <taxon>Stappiaceae</taxon>
        <taxon>Pseudovibrio</taxon>
    </lineage>
</organism>
<dbReference type="SUPFAM" id="SSF82866">
    <property type="entry name" value="Multidrug efflux transporter AcrB transmembrane domain"/>
    <property type="match status" value="2"/>
</dbReference>
<dbReference type="Gene3D" id="3.30.70.1440">
    <property type="entry name" value="Multidrug efflux transporter AcrB pore domain"/>
    <property type="match status" value="1"/>
</dbReference>
<dbReference type="Proteomes" id="UP000076577">
    <property type="component" value="Unassembled WGS sequence"/>
</dbReference>
<dbReference type="InterPro" id="IPR027463">
    <property type="entry name" value="AcrB_DN_DC_subdom"/>
</dbReference>
<keyword evidence="1" id="KW-1133">Transmembrane helix</keyword>
<dbReference type="PANTHER" id="PTHR32063:SF18">
    <property type="entry name" value="CATION EFFLUX SYSTEM PROTEIN"/>
    <property type="match status" value="1"/>
</dbReference>
<keyword evidence="1" id="KW-0472">Membrane</keyword>
<feature type="transmembrane region" description="Helical" evidence="1">
    <location>
        <begin position="522"/>
        <end position="541"/>
    </location>
</feature>
<gene>
    <name evidence="2" type="primary">ttgB</name>
    <name evidence="2" type="ORF">PsAD2_00585</name>
</gene>
<feature type="transmembrane region" description="Helical" evidence="1">
    <location>
        <begin position="434"/>
        <end position="454"/>
    </location>
</feature>
<protein>
    <submittedName>
        <fullName evidence="2">Putative efflux pump membrane transporter TtgB</fullName>
    </submittedName>
</protein>
<feature type="transmembrane region" description="Helical" evidence="1">
    <location>
        <begin position="390"/>
        <end position="413"/>
    </location>
</feature>
<feature type="transmembrane region" description="Helical" evidence="1">
    <location>
        <begin position="859"/>
        <end position="878"/>
    </location>
</feature>